<gene>
    <name evidence="1" type="ORF">SCALOS_LOCUS9647</name>
</gene>
<accession>A0ACA9NW09</accession>
<evidence type="ECO:0000313" key="2">
    <source>
        <dbReference type="Proteomes" id="UP000789860"/>
    </source>
</evidence>
<proteinExistence type="predicted"/>
<keyword evidence="2" id="KW-1185">Reference proteome</keyword>
<organism evidence="1 2">
    <name type="scientific">Scutellospora calospora</name>
    <dbReference type="NCBI Taxonomy" id="85575"/>
    <lineage>
        <taxon>Eukaryota</taxon>
        <taxon>Fungi</taxon>
        <taxon>Fungi incertae sedis</taxon>
        <taxon>Mucoromycota</taxon>
        <taxon>Glomeromycotina</taxon>
        <taxon>Glomeromycetes</taxon>
        <taxon>Diversisporales</taxon>
        <taxon>Gigasporaceae</taxon>
        <taxon>Scutellospora</taxon>
    </lineage>
</organism>
<name>A0ACA9NW09_9GLOM</name>
<dbReference type="EMBL" id="CAJVPM010031034">
    <property type="protein sequence ID" value="CAG8678646.1"/>
    <property type="molecule type" value="Genomic_DNA"/>
</dbReference>
<feature type="non-terminal residue" evidence="1">
    <location>
        <position position="172"/>
    </location>
</feature>
<comment type="caution">
    <text evidence="1">The sequence shown here is derived from an EMBL/GenBank/DDBJ whole genome shotgun (WGS) entry which is preliminary data.</text>
</comment>
<sequence length="172" mass="18287">IAVVKNGNFSIQPRLAHTATLTSDNNEIIIIGGNSNYNYNLTTATPVFVSLNITTEPYEYSKLITTGDSPPSLAVHTVNLYQNYMIVAFGNITNSATPPTEINSRIYLLDMPCKVWVTTFTPGKSICSIPSNVTSSESSNGPSSGSSNGPSNGPSSGLNIGVIIFVTIFFSI</sequence>
<feature type="non-terminal residue" evidence="1">
    <location>
        <position position="1"/>
    </location>
</feature>
<reference evidence="1" key="1">
    <citation type="submission" date="2021-06" db="EMBL/GenBank/DDBJ databases">
        <authorList>
            <person name="Kallberg Y."/>
            <person name="Tangrot J."/>
            <person name="Rosling A."/>
        </authorList>
    </citation>
    <scope>NUCLEOTIDE SEQUENCE</scope>
    <source>
        <strain evidence="1">AU212A</strain>
    </source>
</reference>
<dbReference type="Proteomes" id="UP000789860">
    <property type="component" value="Unassembled WGS sequence"/>
</dbReference>
<evidence type="ECO:0000313" key="1">
    <source>
        <dbReference type="EMBL" id="CAG8678646.1"/>
    </source>
</evidence>
<protein>
    <submittedName>
        <fullName evidence="1">3675_t:CDS:1</fullName>
    </submittedName>
</protein>